<evidence type="ECO:0000313" key="2">
    <source>
        <dbReference type="EMBL" id="CUV03617.1"/>
    </source>
</evidence>
<dbReference type="AlphaFoldDB" id="A0A161KG13"/>
<protein>
    <recommendedName>
        <fullName evidence="3">Phosphoenolpyruvate protein kinase</fullName>
    </recommendedName>
</protein>
<organism evidence="2">
    <name type="scientific">hydrothermal vent metagenome</name>
    <dbReference type="NCBI Taxonomy" id="652676"/>
    <lineage>
        <taxon>unclassified sequences</taxon>
        <taxon>metagenomes</taxon>
        <taxon>ecological metagenomes</taxon>
    </lineage>
</organism>
<name>A0A161KG13_9ZZZZ</name>
<gene>
    <name evidence="2" type="ORF">MGWOODY_Clf2297</name>
</gene>
<evidence type="ECO:0000256" key="1">
    <source>
        <dbReference type="SAM" id="Phobius"/>
    </source>
</evidence>
<dbReference type="NCBIfam" id="NF038050">
    <property type="entry name" value="NrtS"/>
    <property type="match status" value="1"/>
</dbReference>
<keyword evidence="1" id="KW-0472">Membrane</keyword>
<keyword evidence="1" id="KW-0812">Transmembrane</keyword>
<evidence type="ECO:0008006" key="3">
    <source>
        <dbReference type="Google" id="ProtNLM"/>
    </source>
</evidence>
<dbReference type="InterPro" id="IPR047700">
    <property type="entry name" value="NrtS-like"/>
</dbReference>
<feature type="transmembrane region" description="Helical" evidence="1">
    <location>
        <begin position="20"/>
        <end position="42"/>
    </location>
</feature>
<sequence>MVVKCVQCAIRHRPLVRRSFIVALVVGSMLTLLNQGDILFAGNWVGAMYWKIPLTYCVPFCVATYGALSNGRR</sequence>
<feature type="transmembrane region" description="Helical" evidence="1">
    <location>
        <begin position="48"/>
        <end position="68"/>
    </location>
</feature>
<proteinExistence type="predicted"/>
<accession>A0A161KG13</accession>
<dbReference type="EMBL" id="FAXA01000448">
    <property type="protein sequence ID" value="CUV03617.1"/>
    <property type="molecule type" value="Genomic_DNA"/>
</dbReference>
<reference evidence="2" key="1">
    <citation type="submission" date="2015-10" db="EMBL/GenBank/DDBJ databases">
        <authorList>
            <person name="Gilbert D.G."/>
        </authorList>
    </citation>
    <scope>NUCLEOTIDE SEQUENCE</scope>
</reference>
<keyword evidence="1" id="KW-1133">Transmembrane helix</keyword>